<dbReference type="PANTHER" id="PTHR14097">
    <property type="entry name" value="OXIDOREDUCTASE HTATIP2"/>
    <property type="match status" value="1"/>
</dbReference>
<feature type="domain" description="NAD-dependent epimerase/dehydratase" evidence="2">
    <location>
        <begin position="16"/>
        <end position="118"/>
    </location>
</feature>
<keyword evidence="4" id="KW-1185">Reference proteome</keyword>
<reference evidence="4" key="1">
    <citation type="submission" date="2017-02" db="EMBL/GenBank/DDBJ databases">
        <authorList>
            <person name="Varghese N."/>
            <person name="Submissions S."/>
        </authorList>
    </citation>
    <scope>NUCLEOTIDE SEQUENCE [LARGE SCALE GENOMIC DNA]</scope>
    <source>
        <strain evidence="4">DSM 22385</strain>
    </source>
</reference>
<protein>
    <submittedName>
        <fullName evidence="3">NAD dependent epimerase/dehydratase family protein</fullName>
    </submittedName>
</protein>
<dbReference type="Pfam" id="PF01370">
    <property type="entry name" value="Epimerase"/>
    <property type="match status" value="1"/>
</dbReference>
<dbReference type="GO" id="GO:0016020">
    <property type="term" value="C:membrane"/>
    <property type="evidence" value="ECO:0007669"/>
    <property type="project" value="UniProtKB-SubCell"/>
</dbReference>
<dbReference type="AlphaFoldDB" id="A0A1T5EGU2"/>
<dbReference type="Gene3D" id="3.40.50.720">
    <property type="entry name" value="NAD(P)-binding Rossmann-like Domain"/>
    <property type="match status" value="1"/>
</dbReference>
<comment type="subcellular location">
    <subcellularLocation>
        <location evidence="1">Membrane</location>
    </subcellularLocation>
</comment>
<organism evidence="3 4">
    <name type="scientific">Daejeonella lutea</name>
    <dbReference type="NCBI Taxonomy" id="572036"/>
    <lineage>
        <taxon>Bacteria</taxon>
        <taxon>Pseudomonadati</taxon>
        <taxon>Bacteroidota</taxon>
        <taxon>Sphingobacteriia</taxon>
        <taxon>Sphingobacteriales</taxon>
        <taxon>Sphingobacteriaceae</taxon>
        <taxon>Daejeonella</taxon>
    </lineage>
</organism>
<evidence type="ECO:0000256" key="1">
    <source>
        <dbReference type="ARBA" id="ARBA00004370"/>
    </source>
</evidence>
<sequence length="225" mass="25280">MNVQSIRQNIMKKLKVIITGATGMVGEGVLLHCLQSEEIEKVLMINRKSYKFSHPKLRELLVPDFNNLADYSEQLTGFDACFYCAGVSSLGMKEAEYTRITYTTTLNFAKVLYALNPQMIFNFVTGTLTKTNGSQMWQRVKGKTEEDLMAIGFKGQYNFRPGLMKPVAGQRNVKGFFKPVIAVLSILIPNQTLTLHQVGEAMIHTITKGYDKQVLEISDIKTLAI</sequence>
<evidence type="ECO:0000313" key="4">
    <source>
        <dbReference type="Proteomes" id="UP000189981"/>
    </source>
</evidence>
<evidence type="ECO:0000259" key="2">
    <source>
        <dbReference type="Pfam" id="PF01370"/>
    </source>
</evidence>
<dbReference type="InterPro" id="IPR001509">
    <property type="entry name" value="Epimerase_deHydtase"/>
</dbReference>
<gene>
    <name evidence="3" type="ORF">SAMN05661099_3005</name>
</gene>
<dbReference type="PANTHER" id="PTHR14097:SF8">
    <property type="entry name" value="NAD(P)-BINDING DOMAIN-CONTAINING PROTEIN"/>
    <property type="match status" value="1"/>
</dbReference>
<dbReference type="EMBL" id="FUYR01000003">
    <property type="protein sequence ID" value="SKB83232.1"/>
    <property type="molecule type" value="Genomic_DNA"/>
</dbReference>
<accession>A0A1T5EGU2</accession>
<dbReference type="InterPro" id="IPR036291">
    <property type="entry name" value="NAD(P)-bd_dom_sf"/>
</dbReference>
<dbReference type="STRING" id="572036.SAMN05661099_3005"/>
<dbReference type="SUPFAM" id="SSF51735">
    <property type="entry name" value="NAD(P)-binding Rossmann-fold domains"/>
    <property type="match status" value="1"/>
</dbReference>
<evidence type="ECO:0000313" key="3">
    <source>
        <dbReference type="EMBL" id="SKB83232.1"/>
    </source>
</evidence>
<dbReference type="Proteomes" id="UP000189981">
    <property type="component" value="Unassembled WGS sequence"/>
</dbReference>
<name>A0A1T5EGU2_9SPHI</name>
<proteinExistence type="predicted"/>